<feature type="region of interest" description="Disordered" evidence="1">
    <location>
        <begin position="1"/>
        <end position="110"/>
    </location>
</feature>
<evidence type="ECO:0000313" key="3">
    <source>
        <dbReference type="Proteomes" id="UP001161247"/>
    </source>
</evidence>
<evidence type="ECO:0000256" key="1">
    <source>
        <dbReference type="SAM" id="MobiDB-lite"/>
    </source>
</evidence>
<reference evidence="2" key="1">
    <citation type="submission" date="2023-03" db="EMBL/GenBank/DDBJ databases">
        <authorList>
            <person name="Julca I."/>
        </authorList>
    </citation>
    <scope>NUCLEOTIDE SEQUENCE</scope>
</reference>
<feature type="compositionally biased region" description="Polar residues" evidence="1">
    <location>
        <begin position="17"/>
        <end position="28"/>
    </location>
</feature>
<dbReference type="PANTHER" id="PTHR34810">
    <property type="entry name" value="DNA-BINDING PROTEIN BIN4"/>
    <property type="match status" value="1"/>
</dbReference>
<evidence type="ECO:0000313" key="2">
    <source>
        <dbReference type="EMBL" id="CAI9087019.1"/>
    </source>
</evidence>
<dbReference type="GO" id="GO:0042023">
    <property type="term" value="P:DNA endoreduplication"/>
    <property type="evidence" value="ECO:0007669"/>
    <property type="project" value="InterPro"/>
</dbReference>
<dbReference type="EMBL" id="CATKSE010000001">
    <property type="protein sequence ID" value="CAI9087019.1"/>
    <property type="molecule type" value="Genomic_DNA"/>
</dbReference>
<feature type="compositionally biased region" description="Basic and acidic residues" evidence="1">
    <location>
        <begin position="1"/>
        <end position="11"/>
    </location>
</feature>
<dbReference type="GO" id="GO:0003690">
    <property type="term" value="F:double-stranded DNA binding"/>
    <property type="evidence" value="ECO:0007669"/>
    <property type="project" value="InterPro"/>
</dbReference>
<name>A0AAV1BUN8_OLDCO</name>
<accession>A0AAV1BUN8</accession>
<dbReference type="GO" id="GO:0005634">
    <property type="term" value="C:nucleus"/>
    <property type="evidence" value="ECO:0007669"/>
    <property type="project" value="TreeGrafter"/>
</dbReference>
<dbReference type="AlphaFoldDB" id="A0AAV1BUN8"/>
<feature type="region of interest" description="Disordered" evidence="1">
    <location>
        <begin position="140"/>
        <end position="169"/>
    </location>
</feature>
<dbReference type="PANTHER" id="PTHR34810:SF1">
    <property type="entry name" value="DNA-BINDING PROTEIN BIN4"/>
    <property type="match status" value="1"/>
</dbReference>
<proteinExistence type="predicted"/>
<comment type="caution">
    <text evidence="2">The sequence shown here is derived from an EMBL/GenBank/DDBJ whole genome shotgun (WGS) entry which is preliminary data.</text>
</comment>
<feature type="compositionally biased region" description="Basic residues" evidence="1">
    <location>
        <begin position="357"/>
        <end position="383"/>
    </location>
</feature>
<gene>
    <name evidence="2" type="ORF">OLC1_LOCUS24965</name>
</gene>
<dbReference type="Proteomes" id="UP001161247">
    <property type="component" value="Unassembled WGS sequence"/>
</dbReference>
<dbReference type="GO" id="GO:0051276">
    <property type="term" value="P:chromosome organization"/>
    <property type="evidence" value="ECO:0007669"/>
    <property type="project" value="TreeGrafter"/>
</dbReference>
<feature type="region of interest" description="Disordered" evidence="1">
    <location>
        <begin position="314"/>
        <end position="383"/>
    </location>
</feature>
<organism evidence="2 3">
    <name type="scientific">Oldenlandia corymbosa var. corymbosa</name>
    <dbReference type="NCBI Taxonomy" id="529605"/>
    <lineage>
        <taxon>Eukaryota</taxon>
        <taxon>Viridiplantae</taxon>
        <taxon>Streptophyta</taxon>
        <taxon>Embryophyta</taxon>
        <taxon>Tracheophyta</taxon>
        <taxon>Spermatophyta</taxon>
        <taxon>Magnoliopsida</taxon>
        <taxon>eudicotyledons</taxon>
        <taxon>Gunneridae</taxon>
        <taxon>Pentapetalae</taxon>
        <taxon>asterids</taxon>
        <taxon>lamiids</taxon>
        <taxon>Gentianales</taxon>
        <taxon>Rubiaceae</taxon>
        <taxon>Rubioideae</taxon>
        <taxon>Spermacoceae</taxon>
        <taxon>Hedyotis-Oldenlandia complex</taxon>
        <taxon>Oldenlandia</taxon>
    </lineage>
</organism>
<feature type="compositionally biased region" description="Polar residues" evidence="1">
    <location>
        <begin position="97"/>
        <end position="110"/>
    </location>
</feature>
<dbReference type="InterPro" id="IPR033246">
    <property type="entry name" value="BIN4"/>
</dbReference>
<sequence>MSCSSREDSPDWLRSFQAPTLSSGSISPVKQCDDDEDEVTLTRLFPKKNSPIKDDQITPGRKRKRKGENEKEDIEVCNEIAGNQRDVRHAKEEITSEKPSSSSANNHSVWALTSDSDDSLHEIKPVASANIVCDAEESLRDELSDEKAPKKRVKKESDKQAKAKEVKVQKDGENAGDIDLEEKTAEKCGGLYVSSSRLPLVLSEKVQRTKALVECEGDSMDLSGDVGAVGRVVISEDFSGKHEMLLDLKGTVYRTKILPSRTFCVVSLGQSEAKIEAVMNDFIQLMPKTNVFEAETLVEGTLDGFSFDLEEEMDNMSQPNAGGNQGEGEDEKEPQEPKGKTKAKAGKPKALNAASQKKTKGTGAKRAKKKSLAPKTNKSKSKK</sequence>
<protein>
    <submittedName>
        <fullName evidence="2">OLC1v1020972C1</fullName>
    </submittedName>
</protein>
<dbReference type="GO" id="GO:0009330">
    <property type="term" value="C:DNA topoisomerase type II (double strand cut, ATP-hydrolyzing) complex"/>
    <property type="evidence" value="ECO:0007669"/>
    <property type="project" value="InterPro"/>
</dbReference>
<feature type="compositionally biased region" description="Basic and acidic residues" evidence="1">
    <location>
        <begin position="155"/>
        <end position="169"/>
    </location>
</feature>
<feature type="compositionally biased region" description="Basic and acidic residues" evidence="1">
    <location>
        <begin position="85"/>
        <end position="96"/>
    </location>
</feature>
<keyword evidence="3" id="KW-1185">Reference proteome</keyword>